<sequence>MIHGYHRNVMNSNIATGSGETDNDVKTENVKTENVETENRTQGGETSEALKDQKVSPERLSNLGNMDMPTRSVNGSRKRPTGIGKGLISPSGACVLGLSR</sequence>
<feature type="compositionally biased region" description="Basic and acidic residues" evidence="1">
    <location>
        <begin position="48"/>
        <end position="57"/>
    </location>
</feature>
<gene>
    <name evidence="2" type="ORF">CBR_g17950</name>
</gene>
<comment type="caution">
    <text evidence="2">The sequence shown here is derived from an EMBL/GenBank/DDBJ whole genome shotgun (WGS) entry which is preliminary data.</text>
</comment>
<name>A0A388KVZ8_CHABU</name>
<feature type="compositionally biased region" description="Polar residues" evidence="1">
    <location>
        <begin position="9"/>
        <end position="20"/>
    </location>
</feature>
<reference evidence="2 3" key="1">
    <citation type="journal article" date="2018" name="Cell">
        <title>The Chara Genome: Secondary Complexity and Implications for Plant Terrestrialization.</title>
        <authorList>
            <person name="Nishiyama T."/>
            <person name="Sakayama H."/>
            <person name="Vries J.D."/>
            <person name="Buschmann H."/>
            <person name="Saint-Marcoux D."/>
            <person name="Ullrich K.K."/>
            <person name="Haas F.B."/>
            <person name="Vanderstraeten L."/>
            <person name="Becker D."/>
            <person name="Lang D."/>
            <person name="Vosolsobe S."/>
            <person name="Rombauts S."/>
            <person name="Wilhelmsson P.K.I."/>
            <person name="Janitza P."/>
            <person name="Kern R."/>
            <person name="Heyl A."/>
            <person name="Rumpler F."/>
            <person name="Villalobos L.I.A.C."/>
            <person name="Clay J.M."/>
            <person name="Skokan R."/>
            <person name="Toyoda A."/>
            <person name="Suzuki Y."/>
            <person name="Kagoshima H."/>
            <person name="Schijlen E."/>
            <person name="Tajeshwar N."/>
            <person name="Catarino B."/>
            <person name="Hetherington A.J."/>
            <person name="Saltykova A."/>
            <person name="Bonnot C."/>
            <person name="Breuninger H."/>
            <person name="Symeonidi A."/>
            <person name="Radhakrishnan G.V."/>
            <person name="Van Nieuwerburgh F."/>
            <person name="Deforce D."/>
            <person name="Chang C."/>
            <person name="Karol K.G."/>
            <person name="Hedrich R."/>
            <person name="Ulvskov P."/>
            <person name="Glockner G."/>
            <person name="Delwiche C.F."/>
            <person name="Petrasek J."/>
            <person name="Van de Peer Y."/>
            <person name="Friml J."/>
            <person name="Beilby M."/>
            <person name="Dolan L."/>
            <person name="Kohara Y."/>
            <person name="Sugano S."/>
            <person name="Fujiyama A."/>
            <person name="Delaux P.-M."/>
            <person name="Quint M."/>
            <person name="TheiBen G."/>
            <person name="Hagemann M."/>
            <person name="Harholt J."/>
            <person name="Dunand C."/>
            <person name="Zachgo S."/>
            <person name="Langdale J."/>
            <person name="Maumus F."/>
            <person name="Straeten D.V.D."/>
            <person name="Gould S.B."/>
            <person name="Rensing S.A."/>
        </authorList>
    </citation>
    <scope>NUCLEOTIDE SEQUENCE [LARGE SCALE GENOMIC DNA]</scope>
    <source>
        <strain evidence="2 3">S276</strain>
    </source>
</reference>
<evidence type="ECO:0000256" key="1">
    <source>
        <dbReference type="SAM" id="MobiDB-lite"/>
    </source>
</evidence>
<protein>
    <submittedName>
        <fullName evidence="2">Uncharacterized protein</fullName>
    </submittedName>
</protein>
<feature type="region of interest" description="Disordered" evidence="1">
    <location>
        <begin position="1"/>
        <end position="100"/>
    </location>
</feature>
<accession>A0A388KVZ8</accession>
<dbReference type="EMBL" id="BFEA01000199">
    <property type="protein sequence ID" value="GBG74240.1"/>
    <property type="molecule type" value="Genomic_DNA"/>
</dbReference>
<evidence type="ECO:0000313" key="3">
    <source>
        <dbReference type="Proteomes" id="UP000265515"/>
    </source>
</evidence>
<proteinExistence type="predicted"/>
<organism evidence="2 3">
    <name type="scientific">Chara braunii</name>
    <name type="common">Braun's stonewort</name>
    <dbReference type="NCBI Taxonomy" id="69332"/>
    <lineage>
        <taxon>Eukaryota</taxon>
        <taxon>Viridiplantae</taxon>
        <taxon>Streptophyta</taxon>
        <taxon>Charophyceae</taxon>
        <taxon>Charales</taxon>
        <taxon>Characeae</taxon>
        <taxon>Chara</taxon>
    </lineage>
</organism>
<dbReference type="AlphaFoldDB" id="A0A388KVZ8"/>
<dbReference type="Gramene" id="GBG74240">
    <property type="protein sequence ID" value="GBG74240"/>
    <property type="gene ID" value="CBR_g17950"/>
</dbReference>
<evidence type="ECO:0000313" key="2">
    <source>
        <dbReference type="EMBL" id="GBG74240.1"/>
    </source>
</evidence>
<dbReference type="Proteomes" id="UP000265515">
    <property type="component" value="Unassembled WGS sequence"/>
</dbReference>
<keyword evidence="3" id="KW-1185">Reference proteome</keyword>
<feature type="compositionally biased region" description="Basic and acidic residues" evidence="1">
    <location>
        <begin position="23"/>
        <end position="39"/>
    </location>
</feature>